<dbReference type="InterPro" id="IPR017853">
    <property type="entry name" value="GH"/>
</dbReference>
<dbReference type="InterPro" id="IPR036881">
    <property type="entry name" value="Glyco_hydro_3_C_sf"/>
</dbReference>
<keyword evidence="10" id="KW-1185">Reference proteome</keyword>
<name>A0A419VWX9_9BACT</name>
<dbReference type="GO" id="GO:0005975">
    <property type="term" value="P:carbohydrate metabolic process"/>
    <property type="evidence" value="ECO:0007669"/>
    <property type="project" value="InterPro"/>
</dbReference>
<dbReference type="Gene3D" id="3.40.710.10">
    <property type="entry name" value="DD-peptidase/beta-lactamase superfamily"/>
    <property type="match status" value="1"/>
</dbReference>
<reference evidence="9 10" key="1">
    <citation type="submission" date="2018-09" db="EMBL/GenBank/DDBJ databases">
        <title>Genomic Encyclopedia of Archaeal and Bacterial Type Strains, Phase II (KMG-II): from individual species to whole genera.</title>
        <authorList>
            <person name="Goeker M."/>
        </authorList>
    </citation>
    <scope>NUCLEOTIDE SEQUENCE [LARGE SCALE GENOMIC DNA]</scope>
    <source>
        <strain evidence="9 10">DSM 27148</strain>
    </source>
</reference>
<evidence type="ECO:0000256" key="2">
    <source>
        <dbReference type="ARBA" id="ARBA00005336"/>
    </source>
</evidence>
<evidence type="ECO:0000313" key="9">
    <source>
        <dbReference type="EMBL" id="RKD87742.1"/>
    </source>
</evidence>
<feature type="chain" id="PRO_5019191649" description="beta-N-acetylhexosaminidase" evidence="6">
    <location>
        <begin position="24"/>
        <end position="984"/>
    </location>
</feature>
<dbReference type="EC" id="3.2.1.52" evidence="3"/>
<feature type="domain" description="Beta-lactamase-related" evidence="7">
    <location>
        <begin position="605"/>
        <end position="962"/>
    </location>
</feature>
<evidence type="ECO:0000259" key="7">
    <source>
        <dbReference type="Pfam" id="PF00144"/>
    </source>
</evidence>
<keyword evidence="4 9" id="KW-0378">Hydrolase</keyword>
<dbReference type="GO" id="GO:0009254">
    <property type="term" value="P:peptidoglycan turnover"/>
    <property type="evidence" value="ECO:0007669"/>
    <property type="project" value="TreeGrafter"/>
</dbReference>
<dbReference type="Pfam" id="PF00933">
    <property type="entry name" value="Glyco_hydro_3"/>
    <property type="match status" value="1"/>
</dbReference>
<dbReference type="InterPro" id="IPR036962">
    <property type="entry name" value="Glyco_hydro_3_N_sf"/>
</dbReference>
<comment type="caution">
    <text evidence="9">The sequence shown here is derived from an EMBL/GenBank/DDBJ whole genome shotgun (WGS) entry which is preliminary data.</text>
</comment>
<dbReference type="InterPro" id="IPR012338">
    <property type="entry name" value="Beta-lactam/transpept-like"/>
</dbReference>
<gene>
    <name evidence="9" type="ORF">BC643_3749</name>
</gene>
<proteinExistence type="inferred from homology"/>
<comment type="similarity">
    <text evidence="2">Belongs to the glycosyl hydrolase 3 family.</text>
</comment>
<comment type="catalytic activity">
    <reaction evidence="1">
        <text>Hydrolysis of terminal non-reducing N-acetyl-D-hexosamine residues in N-acetyl-beta-D-hexosaminides.</text>
        <dbReference type="EC" id="3.2.1.52"/>
    </reaction>
</comment>
<dbReference type="InterPro" id="IPR001466">
    <property type="entry name" value="Beta-lactam-related"/>
</dbReference>
<sequence length="984" mass="111611">MKYLNVALFLIVTFCLSTSISKAQKKPDFLDHLHDPWVDSLLNQMSLDQKIGQLFIVQAYSTEDKSPESVLADIRNNQVGGIIFMQGTAPRQAELTNQFQEASKIPLLIAIDGEWGPAFRLKDTPRYPVQMALGAIQEDSLIYEMGREIGEQFRRLGVHVNFAPVSDVNNNPDNPVINYRSFGENPENVARKAMLYANGMQDVHLLAVAKHFPGHGDTNVDSHLGLPVIKHSLTRLNEVEMYPFKKMVQEGIGGVMTAHIQVPALEPNPKLPASLSPAIIQQRLINEFGFGGMVFTDAMNMHGVTKLYQPGEAAVLALKAGNDMLEIVPDLDEAVMDVTKAVRENEISMEEIDLHCRKILALKKWLGLDSLKTVDLSNLQQDLNKPTYKLTQRLLHEKSITALINRDNLMPLQRLDTLRTAVISFGRTTETAFQKMASRYQRIDGFNIKKEATNAEIDELVRQLAPYNMVIIGIHNLNLSPTRNYGTTPGMSYLIKQLRDKTKIVSVFGNAYALDKIDGIETANGLILSYQENTITEELSAQAIYGSIAVDGRLPVNVNAYFRLNDGISIQKVDRLKYTIPEEVKVSSSYLERRIDSIAMLGINDKAYPGCQVLIAIDGKVILSKSYGYHTYDKQEPVLEDDLYDIASVTKVTGALPALIRLYDERKFKLDMPFSFYWPAFRGTDKEKMTSRQILAHQARLKPWIPFWQNELNKNGNLRSAVFRETPDQEFNIRVSSHLYMDHNNINHMYDEIKDSQLLTRTKYTYSDLGFMIFPKIIEELSGENYEQYLAENFYQPLGATTITYNAYKHFPERRIVPTEQDDNFRHELLRGYVHDEGASMLGGVSGNAGIFSSANDLAKLMQMYLQFGHYGGVTYLDSTSMAEFTRVQYPRNENRRGLAFDKPYIDNYKNTLENAFPAVSASPESFGHTGFTGTFVWMDPKYNILFIFLSNRVYPTRNNNKLSRLNIRPAMHQTIYDALFRGL</sequence>
<evidence type="ECO:0000256" key="5">
    <source>
        <dbReference type="ARBA" id="ARBA00023295"/>
    </source>
</evidence>
<evidence type="ECO:0000259" key="8">
    <source>
        <dbReference type="Pfam" id="PF00933"/>
    </source>
</evidence>
<evidence type="ECO:0000256" key="1">
    <source>
        <dbReference type="ARBA" id="ARBA00001231"/>
    </source>
</evidence>
<dbReference type="InterPro" id="IPR050226">
    <property type="entry name" value="NagZ_Beta-hexosaminidase"/>
</dbReference>
<dbReference type="Proteomes" id="UP000283387">
    <property type="component" value="Unassembled WGS sequence"/>
</dbReference>
<dbReference type="Gene3D" id="3.20.20.300">
    <property type="entry name" value="Glycoside hydrolase, family 3, N-terminal domain"/>
    <property type="match status" value="1"/>
</dbReference>
<dbReference type="OrthoDB" id="9805821at2"/>
<dbReference type="PANTHER" id="PTHR30480:SF13">
    <property type="entry name" value="BETA-HEXOSAMINIDASE"/>
    <property type="match status" value="1"/>
</dbReference>
<dbReference type="Pfam" id="PF00144">
    <property type="entry name" value="Beta-lactamase"/>
    <property type="match status" value="1"/>
</dbReference>
<dbReference type="EMBL" id="RAPN01000003">
    <property type="protein sequence ID" value="RKD87742.1"/>
    <property type="molecule type" value="Genomic_DNA"/>
</dbReference>
<dbReference type="Gene3D" id="3.40.50.1700">
    <property type="entry name" value="Glycoside hydrolase family 3 C-terminal domain"/>
    <property type="match status" value="1"/>
</dbReference>
<evidence type="ECO:0000256" key="6">
    <source>
        <dbReference type="SAM" id="SignalP"/>
    </source>
</evidence>
<keyword evidence="6" id="KW-0732">Signal</keyword>
<dbReference type="PANTHER" id="PTHR30480">
    <property type="entry name" value="BETA-HEXOSAMINIDASE-RELATED"/>
    <property type="match status" value="1"/>
</dbReference>
<feature type="domain" description="Glycoside hydrolase family 3 N-terminal" evidence="8">
    <location>
        <begin position="47"/>
        <end position="361"/>
    </location>
</feature>
<dbReference type="RefSeq" id="WP_120274768.1">
    <property type="nucleotide sequence ID" value="NZ_RAPN01000003.1"/>
</dbReference>
<accession>A0A419VWX9</accession>
<evidence type="ECO:0000256" key="4">
    <source>
        <dbReference type="ARBA" id="ARBA00022801"/>
    </source>
</evidence>
<evidence type="ECO:0000313" key="10">
    <source>
        <dbReference type="Proteomes" id="UP000283387"/>
    </source>
</evidence>
<feature type="signal peptide" evidence="6">
    <location>
        <begin position="1"/>
        <end position="23"/>
    </location>
</feature>
<dbReference type="SUPFAM" id="SSF56601">
    <property type="entry name" value="beta-lactamase/transpeptidase-like"/>
    <property type="match status" value="1"/>
</dbReference>
<dbReference type="InterPro" id="IPR001764">
    <property type="entry name" value="Glyco_hydro_3_N"/>
</dbReference>
<protein>
    <recommendedName>
        <fullName evidence="3">beta-N-acetylhexosaminidase</fullName>
        <ecNumber evidence="3">3.2.1.52</ecNumber>
    </recommendedName>
</protein>
<evidence type="ECO:0000256" key="3">
    <source>
        <dbReference type="ARBA" id="ARBA00012663"/>
    </source>
</evidence>
<keyword evidence="5" id="KW-0326">Glycosidase</keyword>
<dbReference type="GO" id="GO:0004563">
    <property type="term" value="F:beta-N-acetylhexosaminidase activity"/>
    <property type="evidence" value="ECO:0007669"/>
    <property type="project" value="UniProtKB-EC"/>
</dbReference>
<dbReference type="AlphaFoldDB" id="A0A419VWX9"/>
<organism evidence="9 10">
    <name type="scientific">Mangrovibacterium diazotrophicum</name>
    <dbReference type="NCBI Taxonomy" id="1261403"/>
    <lineage>
        <taxon>Bacteria</taxon>
        <taxon>Pseudomonadati</taxon>
        <taxon>Bacteroidota</taxon>
        <taxon>Bacteroidia</taxon>
        <taxon>Marinilabiliales</taxon>
        <taxon>Prolixibacteraceae</taxon>
        <taxon>Mangrovibacterium</taxon>
    </lineage>
</organism>
<dbReference type="SUPFAM" id="SSF51445">
    <property type="entry name" value="(Trans)glycosidases"/>
    <property type="match status" value="1"/>
</dbReference>